<feature type="region of interest" description="Disordered" evidence="9">
    <location>
        <begin position="197"/>
        <end position="262"/>
    </location>
</feature>
<evidence type="ECO:0000259" key="10">
    <source>
        <dbReference type="Pfam" id="PF06136"/>
    </source>
</evidence>
<evidence type="ECO:0000256" key="3">
    <source>
        <dbReference type="ARBA" id="ARBA00022475"/>
    </source>
</evidence>
<reference evidence="11" key="1">
    <citation type="journal article" date="2016" name="Nat. Genet.">
        <title>A high-quality carrot genome assembly provides new insights into carotenoid accumulation and asterid genome evolution.</title>
        <authorList>
            <person name="Iorizzo M."/>
            <person name="Ellison S."/>
            <person name="Senalik D."/>
            <person name="Zeng P."/>
            <person name="Satapoomin P."/>
            <person name="Huang J."/>
            <person name="Bowman M."/>
            <person name="Iovene M."/>
            <person name="Sanseverino W."/>
            <person name="Cavagnaro P."/>
            <person name="Yildiz M."/>
            <person name="Macko-Podgorni A."/>
            <person name="Moranska E."/>
            <person name="Grzebelus E."/>
            <person name="Grzebelus D."/>
            <person name="Ashrafi H."/>
            <person name="Zheng Z."/>
            <person name="Cheng S."/>
            <person name="Spooner D."/>
            <person name="Van Deynze A."/>
            <person name="Simon P."/>
        </authorList>
    </citation>
    <scope>NUCLEOTIDE SEQUENCE [LARGE SCALE GENOMIC DNA]</scope>
    <source>
        <tissue evidence="11">Leaf</tissue>
    </source>
</reference>
<keyword evidence="2" id="KW-0217">Developmental protein</keyword>
<keyword evidence="4" id="KW-0132">Cell division</keyword>
<dbReference type="KEGG" id="dcr:108209052"/>
<feature type="compositionally biased region" description="Polar residues" evidence="9">
    <location>
        <begin position="199"/>
        <end position="211"/>
    </location>
</feature>
<dbReference type="InterPro" id="IPR010369">
    <property type="entry name" value="SOK"/>
</dbReference>
<dbReference type="Gramene" id="KZN05166">
    <property type="protein sequence ID" value="KZN05166"/>
    <property type="gene ID" value="DCAR_006003"/>
</dbReference>
<dbReference type="OrthoDB" id="1280899at2759"/>
<dbReference type="PANTHER" id="PTHR31083">
    <property type="entry name" value="UPSTREAM OF FLC PROTEIN (DUF966)"/>
    <property type="match status" value="1"/>
</dbReference>
<dbReference type="OMA" id="CQAGNEN"/>
<evidence type="ECO:0000256" key="9">
    <source>
        <dbReference type="SAM" id="MobiDB-lite"/>
    </source>
</evidence>
<keyword evidence="3" id="KW-1003">Cell membrane</keyword>
<keyword evidence="5" id="KW-0472">Membrane</keyword>
<evidence type="ECO:0000256" key="2">
    <source>
        <dbReference type="ARBA" id="ARBA00022473"/>
    </source>
</evidence>
<protein>
    <recommendedName>
        <fullName evidence="10">SOSEKI DIX-like domain-containing protein</fullName>
    </recommendedName>
</protein>
<feature type="region of interest" description="Disordered" evidence="9">
    <location>
        <begin position="148"/>
        <end position="179"/>
    </location>
</feature>
<organism evidence="11">
    <name type="scientific">Daucus carota subsp. sativus</name>
    <name type="common">Carrot</name>
    <dbReference type="NCBI Taxonomy" id="79200"/>
    <lineage>
        <taxon>Eukaryota</taxon>
        <taxon>Viridiplantae</taxon>
        <taxon>Streptophyta</taxon>
        <taxon>Embryophyta</taxon>
        <taxon>Tracheophyta</taxon>
        <taxon>Spermatophyta</taxon>
        <taxon>Magnoliopsida</taxon>
        <taxon>eudicotyledons</taxon>
        <taxon>Gunneridae</taxon>
        <taxon>Pentapetalae</taxon>
        <taxon>asterids</taxon>
        <taxon>campanulids</taxon>
        <taxon>Apiales</taxon>
        <taxon>Apiaceae</taxon>
        <taxon>Apioideae</taxon>
        <taxon>Scandiceae</taxon>
        <taxon>Daucinae</taxon>
        <taxon>Daucus</taxon>
        <taxon>Daucus sect. Daucus</taxon>
    </lineage>
</organism>
<feature type="compositionally biased region" description="Polar residues" evidence="9">
    <location>
        <begin position="28"/>
        <end position="45"/>
    </location>
</feature>
<feature type="compositionally biased region" description="Polar residues" evidence="9">
    <location>
        <begin position="150"/>
        <end position="160"/>
    </location>
</feature>
<reference evidence="12" key="2">
    <citation type="submission" date="2022-03" db="EMBL/GenBank/DDBJ databases">
        <title>Draft title - Genomic analysis of global carrot germplasm unveils the trajectory of domestication and the origin of high carotenoid orange carrot.</title>
        <authorList>
            <person name="Iorizzo M."/>
            <person name="Ellison S."/>
            <person name="Senalik D."/>
            <person name="Macko-Podgorni A."/>
            <person name="Grzebelus D."/>
            <person name="Bostan H."/>
            <person name="Rolling W."/>
            <person name="Curaba J."/>
            <person name="Simon P."/>
        </authorList>
    </citation>
    <scope>NUCLEOTIDE SEQUENCE</scope>
    <source>
        <tissue evidence="12">Leaf</tissue>
    </source>
</reference>
<evidence type="ECO:0000256" key="1">
    <source>
        <dbReference type="ARBA" id="ARBA00004413"/>
    </source>
</evidence>
<dbReference type="Proteomes" id="UP000077755">
    <property type="component" value="Chromosome 2"/>
</dbReference>
<dbReference type="InterPro" id="IPR048351">
    <property type="entry name" value="SOK_DIX"/>
</dbReference>
<feature type="domain" description="SOSEKI DIX-like" evidence="10">
    <location>
        <begin position="53"/>
        <end position="142"/>
    </location>
</feature>
<name>A0A166DEH8_DAUCS</name>
<proteinExistence type="inferred from homology"/>
<comment type="subcellular location">
    <subcellularLocation>
        <location evidence="1">Cell membrane</location>
        <topology evidence="1">Peripheral membrane protein</topology>
        <orientation evidence="1">Cytoplasmic side</orientation>
    </subcellularLocation>
</comment>
<evidence type="ECO:0000256" key="4">
    <source>
        <dbReference type="ARBA" id="ARBA00022618"/>
    </source>
</evidence>
<evidence type="ECO:0000256" key="7">
    <source>
        <dbReference type="ARBA" id="ARBA00024211"/>
    </source>
</evidence>
<comment type="subunit">
    <text evidence="8">Homodimer. Forms long polymer filaments with other SOKs proteins polymers (e.g. SOK1, SOK2, SOK3 and SOK4) crucial for polar localization and biological activity. Binds to ANGUSTIFOLIA (AN).</text>
</comment>
<accession>A0A166DEH8</accession>
<dbReference type="AlphaFoldDB" id="A0A166DEH8"/>
<dbReference type="PANTHER" id="PTHR31083:SF4">
    <property type="entry name" value="PROTEIN SOSEKI 4-RELATED"/>
    <property type="match status" value="1"/>
</dbReference>
<evidence type="ECO:0000313" key="11">
    <source>
        <dbReference type="EMBL" id="KZN05166.1"/>
    </source>
</evidence>
<dbReference type="GO" id="GO:0051302">
    <property type="term" value="P:regulation of cell division"/>
    <property type="evidence" value="ECO:0007669"/>
    <property type="project" value="UniProtKB-ARBA"/>
</dbReference>
<feature type="region of interest" description="Disordered" evidence="9">
    <location>
        <begin position="377"/>
        <end position="402"/>
    </location>
</feature>
<dbReference type="GO" id="GO:0090708">
    <property type="term" value="P:specification of plant organ axis polarity"/>
    <property type="evidence" value="ECO:0007669"/>
    <property type="project" value="UniProtKB-ARBA"/>
</dbReference>
<dbReference type="GO" id="GO:2000067">
    <property type="term" value="P:regulation of root morphogenesis"/>
    <property type="evidence" value="ECO:0007669"/>
    <property type="project" value="UniProtKB-ARBA"/>
</dbReference>
<dbReference type="EMBL" id="CP093344">
    <property type="protein sequence ID" value="WOG87526.1"/>
    <property type="molecule type" value="Genomic_DNA"/>
</dbReference>
<dbReference type="GO" id="GO:0051301">
    <property type="term" value="P:cell division"/>
    <property type="evidence" value="ECO:0007669"/>
    <property type="project" value="UniProtKB-KW"/>
</dbReference>
<gene>
    <name evidence="11" type="ORF">DCAR_006003</name>
    <name evidence="12" type="ORF">DCAR_0206754</name>
</gene>
<dbReference type="EMBL" id="LNRQ01000002">
    <property type="protein sequence ID" value="KZN05166.1"/>
    <property type="molecule type" value="Genomic_DNA"/>
</dbReference>
<dbReference type="Pfam" id="PF06136">
    <property type="entry name" value="SOK"/>
    <property type="match status" value="1"/>
</dbReference>
<evidence type="ECO:0000313" key="13">
    <source>
        <dbReference type="Proteomes" id="UP000077755"/>
    </source>
</evidence>
<evidence type="ECO:0000256" key="6">
    <source>
        <dbReference type="ARBA" id="ARBA00023306"/>
    </source>
</evidence>
<dbReference type="PIRSF" id="PIRSF031043">
    <property type="entry name" value="UCP031043"/>
    <property type="match status" value="1"/>
</dbReference>
<dbReference type="InterPro" id="IPR021182">
    <property type="entry name" value="SOK_magnoliopsida"/>
</dbReference>
<evidence type="ECO:0000256" key="8">
    <source>
        <dbReference type="ARBA" id="ARBA00046534"/>
    </source>
</evidence>
<feature type="region of interest" description="Disordered" evidence="9">
    <location>
        <begin position="26"/>
        <end position="48"/>
    </location>
</feature>
<keyword evidence="6" id="KW-0131">Cell cycle</keyword>
<comment type="similarity">
    <text evidence="7">Belongs to the SOSEKI family.</text>
</comment>
<keyword evidence="13" id="KW-1185">Reference proteome</keyword>
<evidence type="ECO:0000256" key="5">
    <source>
        <dbReference type="ARBA" id="ARBA00023136"/>
    </source>
</evidence>
<dbReference type="GO" id="GO:0051258">
    <property type="term" value="P:protein polymerization"/>
    <property type="evidence" value="ECO:0007669"/>
    <property type="project" value="UniProtKB-ARBA"/>
</dbReference>
<feature type="compositionally biased region" description="Basic and acidic residues" evidence="9">
    <location>
        <begin position="233"/>
        <end position="252"/>
    </location>
</feature>
<dbReference type="GO" id="GO:0005886">
    <property type="term" value="C:plasma membrane"/>
    <property type="evidence" value="ECO:0007669"/>
    <property type="project" value="UniProtKB-SubCell"/>
</dbReference>
<sequence>MELRTSNSRLGRSTSNSVVEVLYRDTSTKSVTTSPERTKVWTQPPSKHHSSKVPVVYYLSRNGQLEHPHFIEVPLSSSSSGLYLRDVIDRLNSLRGKSMATMYSWSSKRSYKNGYVWNDLAENDFIYPTHGNEYILKGSELLEPAKLEESMNSTSKQLEISKSADDSDDSPAITRRRNQSWSSIDLQEYKVIYKAESSGELSSQAANASTQTEERRRRRKARNEITDSGLTREPAESTESTREITELTRDEFSPPGSESSTETLETLMKGDGKMIKSVGGRDDLTANNQSSGRMKASTVLMQLLTCGSISFKNCEDHPGLSLVTSQYKRGLPRGGEGTPVGKSAGENSVGKKNKGVFGSLGRGKVKISEDREYFSGSLVDETNKTEVPALKRSSSYNADRRG</sequence>
<dbReference type="STRING" id="79200.A0A166DEH8"/>
<feature type="compositionally biased region" description="Polar residues" evidence="9">
    <location>
        <begin position="392"/>
        <end position="402"/>
    </location>
</feature>
<evidence type="ECO:0000313" key="12">
    <source>
        <dbReference type="EMBL" id="WOG87526.1"/>
    </source>
</evidence>
<feature type="region of interest" description="Disordered" evidence="9">
    <location>
        <begin position="331"/>
        <end position="361"/>
    </location>
</feature>